<dbReference type="GO" id="GO:0000981">
    <property type="term" value="F:DNA-binding transcription factor activity, RNA polymerase II-specific"/>
    <property type="evidence" value="ECO:0007669"/>
    <property type="project" value="InterPro"/>
</dbReference>
<accession>A0A395GNJ8</accession>
<reference evidence="8 9" key="1">
    <citation type="submission" date="2018-02" db="EMBL/GenBank/DDBJ databases">
        <title>The genomes of Aspergillus section Nigri reveals drivers in fungal speciation.</title>
        <authorList>
            <consortium name="DOE Joint Genome Institute"/>
            <person name="Vesth T.C."/>
            <person name="Nybo J."/>
            <person name="Theobald S."/>
            <person name="Brandl J."/>
            <person name="Frisvad J.C."/>
            <person name="Nielsen K.F."/>
            <person name="Lyhne E.K."/>
            <person name="Kogle M.E."/>
            <person name="Kuo A."/>
            <person name="Riley R."/>
            <person name="Clum A."/>
            <person name="Nolan M."/>
            <person name="Lipzen A."/>
            <person name="Salamov A."/>
            <person name="Henrissat B."/>
            <person name="Wiebenga A."/>
            <person name="De vries R.P."/>
            <person name="Grigoriev I.V."/>
            <person name="Mortensen U.H."/>
            <person name="Andersen M.R."/>
            <person name="Baker S.E."/>
        </authorList>
    </citation>
    <scope>NUCLEOTIDE SEQUENCE [LARGE SCALE GENOMIC DNA]</scope>
    <source>
        <strain evidence="8 9">CBS 121593</strain>
    </source>
</reference>
<keyword evidence="3" id="KW-0805">Transcription regulation</keyword>
<dbReference type="GO" id="GO:0003677">
    <property type="term" value="F:DNA binding"/>
    <property type="evidence" value="ECO:0007669"/>
    <property type="project" value="UniProtKB-KW"/>
</dbReference>
<keyword evidence="5" id="KW-0804">Transcription</keyword>
<dbReference type="RefSeq" id="XP_025571387.1">
    <property type="nucleotide sequence ID" value="XM_025722907.1"/>
</dbReference>
<dbReference type="Proteomes" id="UP000249402">
    <property type="component" value="Unassembled WGS sequence"/>
</dbReference>
<keyword evidence="2" id="KW-0862">Zinc</keyword>
<dbReference type="InterPro" id="IPR021858">
    <property type="entry name" value="Fun_TF"/>
</dbReference>
<evidence type="ECO:0000313" key="9">
    <source>
        <dbReference type="Proteomes" id="UP000249402"/>
    </source>
</evidence>
<dbReference type="Pfam" id="PF00172">
    <property type="entry name" value="Zn_clus"/>
    <property type="match status" value="1"/>
</dbReference>
<name>A0A395GNJ8_9EURO</name>
<dbReference type="GeneID" id="37227772"/>
<sequence>MPHRFRHVKCDETPGACRNCTSTGRKCEGYDQYRLPMRWSSTPRTSRNLAISLPGMTSDERRCFRFFGHHTVSMMVGYAESEVWQQLVLQMSQSEPAICHAVVALSAIHQEYEGKGMTVKPDHRAHRFALEQYGRAMSRLCSRIQSNDPQVREITLMCCIIFVVLELLEGEYKNAFAHLRQGLGILDAHSGHTSATERSLAQAFLHLNVLRSHYGHSDVSITIHPPQGSVAEVVYERVKIRSLSEAKERMLVLMNNIFHFQSRCYVLFRGDLATDIFSLSAQQGRLQCQLDDYRADLEAFVSIHSTRHAWTLREIRSVDLIQLHLETLVSLLGGSLDTTEMGFDRYLPEFKRMNEFCERIISSFRREYKETSRLPSMIMDMGFLPALFWSCVKCRDPETRRHAEQLLQVWPHREGIYDSHLVSLICEAIIAIESEGQDEAGFIPQSARVQTQIVEFAEDRSHIVMKYTLAGSGAWGTDERERVIPFEGREAPA</sequence>
<keyword evidence="6" id="KW-0539">Nucleus</keyword>
<protein>
    <recommendedName>
        <fullName evidence="7">Zn(2)-C6 fungal-type domain-containing protein</fullName>
    </recommendedName>
</protein>
<evidence type="ECO:0000259" key="7">
    <source>
        <dbReference type="Pfam" id="PF00172"/>
    </source>
</evidence>
<dbReference type="GO" id="GO:0008270">
    <property type="term" value="F:zinc ion binding"/>
    <property type="evidence" value="ECO:0007669"/>
    <property type="project" value="InterPro"/>
</dbReference>
<dbReference type="InterPro" id="IPR001138">
    <property type="entry name" value="Zn2Cys6_DnaBD"/>
</dbReference>
<dbReference type="AlphaFoldDB" id="A0A395GNJ8"/>
<dbReference type="InterPro" id="IPR052360">
    <property type="entry name" value="Transcr_Regulatory_Proteins"/>
</dbReference>
<dbReference type="PANTHER" id="PTHR36206">
    <property type="entry name" value="ASPERCRYPTIN BIOSYNTHESIS CLUSTER-SPECIFIC TRANSCRIPTION REGULATOR ATNN-RELATED"/>
    <property type="match status" value="1"/>
</dbReference>
<dbReference type="Pfam" id="PF11951">
    <property type="entry name" value="Fungal_trans_2"/>
    <property type="match status" value="1"/>
</dbReference>
<dbReference type="OrthoDB" id="3172332at2759"/>
<dbReference type="EMBL" id="KZ824467">
    <property type="protein sequence ID" value="RAK97059.1"/>
    <property type="molecule type" value="Genomic_DNA"/>
</dbReference>
<evidence type="ECO:0000256" key="2">
    <source>
        <dbReference type="ARBA" id="ARBA00022833"/>
    </source>
</evidence>
<dbReference type="PANTHER" id="PTHR36206:SF16">
    <property type="entry name" value="TRANSCRIPTION FACTOR DOMAIN-CONTAINING PROTEIN-RELATED"/>
    <property type="match status" value="1"/>
</dbReference>
<evidence type="ECO:0000256" key="3">
    <source>
        <dbReference type="ARBA" id="ARBA00023015"/>
    </source>
</evidence>
<evidence type="ECO:0000313" key="8">
    <source>
        <dbReference type="EMBL" id="RAK97059.1"/>
    </source>
</evidence>
<dbReference type="CDD" id="cd00067">
    <property type="entry name" value="GAL4"/>
    <property type="match status" value="1"/>
</dbReference>
<organism evidence="8 9">
    <name type="scientific">Aspergillus ibericus CBS 121593</name>
    <dbReference type="NCBI Taxonomy" id="1448316"/>
    <lineage>
        <taxon>Eukaryota</taxon>
        <taxon>Fungi</taxon>
        <taxon>Dikarya</taxon>
        <taxon>Ascomycota</taxon>
        <taxon>Pezizomycotina</taxon>
        <taxon>Eurotiomycetes</taxon>
        <taxon>Eurotiomycetidae</taxon>
        <taxon>Eurotiales</taxon>
        <taxon>Aspergillaceae</taxon>
        <taxon>Aspergillus</taxon>
        <taxon>Aspergillus subgen. Circumdati</taxon>
    </lineage>
</organism>
<feature type="domain" description="Zn(2)-C6 fungal-type" evidence="7">
    <location>
        <begin position="4"/>
        <end position="32"/>
    </location>
</feature>
<keyword evidence="1" id="KW-0479">Metal-binding</keyword>
<evidence type="ECO:0000256" key="5">
    <source>
        <dbReference type="ARBA" id="ARBA00023163"/>
    </source>
</evidence>
<evidence type="ECO:0000256" key="4">
    <source>
        <dbReference type="ARBA" id="ARBA00023125"/>
    </source>
</evidence>
<keyword evidence="9" id="KW-1185">Reference proteome</keyword>
<evidence type="ECO:0000256" key="6">
    <source>
        <dbReference type="ARBA" id="ARBA00023242"/>
    </source>
</evidence>
<dbReference type="VEuPathDB" id="FungiDB:BO80DRAFT_468120"/>
<gene>
    <name evidence="8" type="ORF">BO80DRAFT_468120</name>
</gene>
<evidence type="ECO:0000256" key="1">
    <source>
        <dbReference type="ARBA" id="ARBA00022723"/>
    </source>
</evidence>
<proteinExistence type="predicted"/>
<keyword evidence="4" id="KW-0238">DNA-binding</keyword>